<evidence type="ECO:0000256" key="8">
    <source>
        <dbReference type="ARBA" id="ARBA00023224"/>
    </source>
</evidence>
<evidence type="ECO:0000256" key="1">
    <source>
        <dbReference type="ARBA" id="ARBA00004651"/>
    </source>
</evidence>
<keyword evidence="6 10" id="KW-0472">Membrane</keyword>
<evidence type="ECO:0000256" key="4">
    <source>
        <dbReference type="ARBA" id="ARBA00022989"/>
    </source>
</evidence>
<dbReference type="PANTHER" id="PTHR24248">
    <property type="entry name" value="ADRENERGIC RECEPTOR-RELATED G-PROTEIN COUPLED RECEPTOR"/>
    <property type="match status" value="1"/>
</dbReference>
<evidence type="ECO:0000256" key="10">
    <source>
        <dbReference type="SAM" id="Phobius"/>
    </source>
</evidence>
<evidence type="ECO:0000256" key="6">
    <source>
        <dbReference type="ARBA" id="ARBA00023136"/>
    </source>
</evidence>
<feature type="transmembrane region" description="Helical" evidence="10">
    <location>
        <begin position="192"/>
        <end position="214"/>
    </location>
</feature>
<feature type="transmembrane region" description="Helical" evidence="10">
    <location>
        <begin position="111"/>
        <end position="132"/>
    </location>
</feature>
<feature type="transmembrane region" description="Helical" evidence="10">
    <location>
        <begin position="153"/>
        <end position="172"/>
    </location>
</feature>
<dbReference type="SUPFAM" id="SSF81321">
    <property type="entry name" value="Family A G protein-coupled receptor-like"/>
    <property type="match status" value="1"/>
</dbReference>
<feature type="domain" description="G-protein coupled receptors family 1 profile" evidence="11">
    <location>
        <begin position="52"/>
        <end position="379"/>
    </location>
</feature>
<evidence type="ECO:0000256" key="2">
    <source>
        <dbReference type="ARBA" id="ARBA00022475"/>
    </source>
</evidence>
<dbReference type="PROSITE" id="PS50262">
    <property type="entry name" value="G_PROTEIN_RECEP_F1_2"/>
    <property type="match status" value="1"/>
</dbReference>
<dbReference type="GO" id="GO:0004930">
    <property type="term" value="F:G protein-coupled receptor activity"/>
    <property type="evidence" value="ECO:0007669"/>
    <property type="project" value="UniProtKB-KW"/>
</dbReference>
<feature type="transmembrane region" description="Helical" evidence="10">
    <location>
        <begin position="366"/>
        <end position="382"/>
    </location>
</feature>
<feature type="transmembrane region" description="Helical" evidence="10">
    <location>
        <begin position="324"/>
        <end position="346"/>
    </location>
</feature>
<accession>A0A481ZMR9</accession>
<dbReference type="PRINTS" id="PR00237">
    <property type="entry name" value="GPCRRHODOPSN"/>
</dbReference>
<dbReference type="GO" id="GO:0005886">
    <property type="term" value="C:plasma membrane"/>
    <property type="evidence" value="ECO:0007669"/>
    <property type="project" value="UniProtKB-SubCell"/>
</dbReference>
<keyword evidence="2" id="KW-1003">Cell membrane</keyword>
<evidence type="ECO:0000256" key="7">
    <source>
        <dbReference type="ARBA" id="ARBA00023170"/>
    </source>
</evidence>
<keyword evidence="4 10" id="KW-1133">Transmembrane helix</keyword>
<comment type="subcellular location">
    <subcellularLocation>
        <location evidence="1">Cell membrane</location>
        <topology evidence="1">Multi-pass membrane protein</topology>
    </subcellularLocation>
</comment>
<proteinExistence type="evidence at transcript level"/>
<keyword evidence="5" id="KW-0297">G-protein coupled receptor</keyword>
<evidence type="ECO:0000256" key="5">
    <source>
        <dbReference type="ARBA" id="ARBA00023040"/>
    </source>
</evidence>
<dbReference type="Gene3D" id="1.20.1070.10">
    <property type="entry name" value="Rhodopsin 7-helix transmembrane proteins"/>
    <property type="match status" value="1"/>
</dbReference>
<keyword evidence="8" id="KW-0807">Transducer</keyword>
<feature type="transmembrane region" description="Helical" evidence="10">
    <location>
        <begin position="37"/>
        <end position="60"/>
    </location>
</feature>
<dbReference type="EMBL" id="MH835303">
    <property type="protein sequence ID" value="QBL02589.1"/>
    <property type="molecule type" value="mRNA"/>
</dbReference>
<organism evidence="12">
    <name type="scientific">Tripedalia cystophora</name>
    <name type="common">Mangrove box jellyfish</name>
    <dbReference type="NCBI Taxonomy" id="6141"/>
    <lineage>
        <taxon>Eukaryota</taxon>
        <taxon>Metazoa</taxon>
        <taxon>Cnidaria</taxon>
        <taxon>Cubozoa</taxon>
        <taxon>Carybdeida</taxon>
        <taxon>Tripedaliidae</taxon>
        <taxon>Tripedalia</taxon>
    </lineage>
</organism>
<dbReference type="SMART" id="SM01381">
    <property type="entry name" value="7TM_GPCR_Srsx"/>
    <property type="match status" value="1"/>
</dbReference>
<reference evidence="12" key="2">
    <citation type="journal article" date="2019" name="BMC Genomics">
        <title>De novo transcriptome assembly of the cubomedusa Tripedalia cystophora, including the analysis of a set of genes involved in peptidergic neurotransmission.</title>
        <authorList>
            <person name="Nielsen S.K."/>
            <person name="Koch T.L."/>
            <person name="Hauser F."/>
            <person name="Garm A."/>
            <person name="Grimmelikhuijzen C.J."/>
        </authorList>
    </citation>
    <scope>NUCLEOTIDE SEQUENCE</scope>
</reference>
<reference evidence="12" key="1">
    <citation type="submission" date="2018-09" db="EMBL/GenBank/DDBJ databases">
        <authorList>
            <person name="Nielsen S.K.D."/>
            <person name="Koch T.L."/>
            <person name="Hauser F."/>
            <person name="Garm A."/>
            <person name="Grimmelikhuijzen C.J.P."/>
        </authorList>
    </citation>
    <scope>NUCLEOTIDE SEQUENCE</scope>
</reference>
<keyword evidence="3 10" id="KW-0812">Transmembrane</keyword>
<dbReference type="Pfam" id="PF00001">
    <property type="entry name" value="7tm_1"/>
    <property type="match status" value="1"/>
</dbReference>
<evidence type="ECO:0000313" key="12">
    <source>
        <dbReference type="EMBL" id="QBL02589.1"/>
    </source>
</evidence>
<keyword evidence="7" id="KW-0675">Receptor</keyword>
<evidence type="ECO:0000259" key="11">
    <source>
        <dbReference type="PROSITE" id="PS50262"/>
    </source>
</evidence>
<feature type="transmembrane region" description="Helical" evidence="10">
    <location>
        <begin position="72"/>
        <end position="91"/>
    </location>
</feature>
<name>A0A481ZMR9_TRICY</name>
<dbReference type="InterPro" id="IPR000276">
    <property type="entry name" value="GPCR_Rhodpsn"/>
</dbReference>
<protein>
    <submittedName>
        <fullName evidence="12">Biogenic amine-like GPCR</fullName>
    </submittedName>
</protein>
<feature type="region of interest" description="Disordered" evidence="9">
    <location>
        <begin position="249"/>
        <end position="270"/>
    </location>
</feature>
<dbReference type="AlphaFoldDB" id="A0A481ZMR9"/>
<sequence length="408" mass="47234">MKRIIPSQMETNFSLIHGIENRTRTCPSLYAKYLYPAMSALVLIWIPVCAVGNLIVLFSISRKRSLRTQANFLLMNVAIADLLVTFFLQPIDYMYYANFPIYPHSVGTTLVWNAAFYSLLTASVYSLAVLSLERLLAIRCPLRYNVLITRKGLFMILMSIWLYSSATFITVYTVQKKPKPGKFDYLVPDGFYGGLITVNFLLPLAFMMAAYFYIFKVARRHRRQISFLRLQINKVNVQDQSNDDLKRCKLSQSNTSDHGHDKDASSPCPDAELDFRKLSRVTLTKELQRTPKSTTGIFRASYPKIKRPSRVMFSLTKELKTARLFAVVMLCFILFWSPFLIYQFLFITDSIIFTCEIEFGDQVVSWITYLNSGVNAFVYGAMSREFRKSYKNLLLFMFCRCKRCLFKV</sequence>
<evidence type="ECO:0000256" key="9">
    <source>
        <dbReference type="SAM" id="MobiDB-lite"/>
    </source>
</evidence>
<evidence type="ECO:0000256" key="3">
    <source>
        <dbReference type="ARBA" id="ARBA00022692"/>
    </source>
</evidence>
<dbReference type="InterPro" id="IPR017452">
    <property type="entry name" value="GPCR_Rhodpsn_7TM"/>
</dbReference>